<name>A0ABT2K0N1_9ACTN</name>
<feature type="region of interest" description="Disordered" evidence="1">
    <location>
        <begin position="1"/>
        <end position="25"/>
    </location>
</feature>
<organism evidence="3 4">
    <name type="scientific">Streptomyces gossypii</name>
    <dbReference type="NCBI Taxonomy" id="2883101"/>
    <lineage>
        <taxon>Bacteria</taxon>
        <taxon>Bacillati</taxon>
        <taxon>Actinomycetota</taxon>
        <taxon>Actinomycetes</taxon>
        <taxon>Kitasatosporales</taxon>
        <taxon>Streptomycetaceae</taxon>
        <taxon>Streptomyces</taxon>
    </lineage>
</organism>
<proteinExistence type="predicted"/>
<dbReference type="EMBL" id="JAJAGO010000012">
    <property type="protein sequence ID" value="MCT2592988.1"/>
    <property type="molecule type" value="Genomic_DNA"/>
</dbReference>
<comment type="caution">
    <text evidence="3">The sequence shown here is derived from an EMBL/GenBank/DDBJ whole genome shotgun (WGS) entry which is preliminary data.</text>
</comment>
<dbReference type="EMBL" id="JAJAGO010000015">
    <property type="protein sequence ID" value="MCT2593721.1"/>
    <property type="molecule type" value="Genomic_DNA"/>
</dbReference>
<protein>
    <submittedName>
        <fullName evidence="3">Uncharacterized protein</fullName>
    </submittedName>
</protein>
<evidence type="ECO:0000313" key="4">
    <source>
        <dbReference type="Proteomes" id="UP001156389"/>
    </source>
</evidence>
<evidence type="ECO:0000256" key="1">
    <source>
        <dbReference type="SAM" id="MobiDB-lite"/>
    </source>
</evidence>
<gene>
    <name evidence="2" type="ORF">LHJ74_24260</name>
    <name evidence="3" type="ORF">LHJ74_28095</name>
</gene>
<sequence length="102" mass="10661">MLAEAEDGEGVGPSGKDHLGVTLPGESRDVQGRVELAAPEPGQVVIRPVAAGEPFGHQLCVAGRVLHRFQVVAACVLLDEAGPASTAGLAAYRCNDYCYDWT</sequence>
<keyword evidence="4" id="KW-1185">Reference proteome</keyword>
<reference evidence="3 4" key="1">
    <citation type="submission" date="2021-10" db="EMBL/GenBank/DDBJ databases">
        <title>Streptomyces gossypii sp. nov., isolated from soil collected from cotton field.</title>
        <authorList>
            <person name="Ge X."/>
            <person name="Chen X."/>
            <person name="Liu W."/>
        </authorList>
    </citation>
    <scope>NUCLEOTIDE SEQUENCE [LARGE SCALE GENOMIC DNA]</scope>
    <source>
        <strain evidence="3 4">N2-109</strain>
    </source>
</reference>
<dbReference type="RefSeq" id="WP_260220339.1">
    <property type="nucleotide sequence ID" value="NZ_JAJAGO010000012.1"/>
</dbReference>
<accession>A0ABT2K0N1</accession>
<dbReference type="Proteomes" id="UP001156389">
    <property type="component" value="Unassembled WGS sequence"/>
</dbReference>
<evidence type="ECO:0000313" key="3">
    <source>
        <dbReference type="EMBL" id="MCT2593721.1"/>
    </source>
</evidence>
<evidence type="ECO:0000313" key="2">
    <source>
        <dbReference type="EMBL" id="MCT2592988.1"/>
    </source>
</evidence>